<dbReference type="Gene3D" id="3.90.1510.10">
    <property type="entry name" value="Glycerate kinase, domain 2"/>
    <property type="match status" value="1"/>
</dbReference>
<dbReference type="SUPFAM" id="SSF110738">
    <property type="entry name" value="Glycerate kinase I"/>
    <property type="match status" value="1"/>
</dbReference>
<dbReference type="PANTHER" id="PTHR21599:SF0">
    <property type="entry name" value="GLYCERATE KINASE"/>
    <property type="match status" value="1"/>
</dbReference>
<dbReference type="InterPro" id="IPR036129">
    <property type="entry name" value="Glycerate_kinase_sf"/>
</dbReference>
<dbReference type="PANTHER" id="PTHR21599">
    <property type="entry name" value="GLYCERATE KINASE"/>
    <property type="match status" value="1"/>
</dbReference>
<dbReference type="NCBIfam" id="TIGR00045">
    <property type="entry name" value="glycerate kinase"/>
    <property type="match status" value="1"/>
</dbReference>
<name>A0A2S0I0F7_9FLAO</name>
<protein>
    <submittedName>
        <fullName evidence="5">Glycerate kinase</fullName>
    </submittedName>
</protein>
<dbReference type="InterPro" id="IPR018197">
    <property type="entry name" value="Glycerate_kinase_RE-like"/>
</dbReference>
<proteinExistence type="inferred from homology"/>
<organism evidence="5 6">
    <name type="scientific">Pukyongia salina</name>
    <dbReference type="NCBI Taxonomy" id="2094025"/>
    <lineage>
        <taxon>Bacteria</taxon>
        <taxon>Pseudomonadati</taxon>
        <taxon>Bacteroidota</taxon>
        <taxon>Flavobacteriia</taxon>
        <taxon>Flavobacteriales</taxon>
        <taxon>Flavobacteriaceae</taxon>
        <taxon>Pukyongia</taxon>
    </lineage>
</organism>
<dbReference type="EMBL" id="CP027062">
    <property type="protein sequence ID" value="AVI52401.1"/>
    <property type="molecule type" value="Genomic_DNA"/>
</dbReference>
<dbReference type="Gene3D" id="3.40.50.10350">
    <property type="entry name" value="Glycerate kinase, domain 1"/>
    <property type="match status" value="1"/>
</dbReference>
<dbReference type="AlphaFoldDB" id="A0A2S0I0F7"/>
<dbReference type="InterPro" id="IPR004381">
    <property type="entry name" value="Glycerate_kinase"/>
</dbReference>
<dbReference type="InterPro" id="IPR018193">
    <property type="entry name" value="Glyc_kinase_flavodox-like_fold"/>
</dbReference>
<reference evidence="5 6" key="1">
    <citation type="submission" date="2018-02" db="EMBL/GenBank/DDBJ databases">
        <title>Genomic analysis of the strain RR4-38 isolated from a seawater recirculating aquaculture system.</title>
        <authorList>
            <person name="Kim Y.-S."/>
            <person name="Jang Y.H."/>
            <person name="Kim K.-H."/>
        </authorList>
    </citation>
    <scope>NUCLEOTIDE SEQUENCE [LARGE SCALE GENOMIC DNA]</scope>
    <source>
        <strain evidence="5 6">RR4-38</strain>
    </source>
</reference>
<sequence length="373" mass="39775">MNVLLIPDAFKDSLSSAEVAQAMKKGILEVHPNAEIYHITASDGGEGFLESVINYLPDAEKVYCDTVDPLGRPHRAAYLIDAARKDAYIELARASGLELLKAEERNPMRTSTKGTGIQIAHAIEQGMNTIYLGIGGSATNDAATGIASALGFEFLDEIGNTLEPSGQALTLIDSVKKSNVADDISFYAINDVLNPLYGPEGAAFTYAKQKGASQTEIESLEEGLQNISRVMKNATGKDYAQLPGAGAAGGTAYGLKAFLGAQFISGVSFLLQLAKFKELIKSKSIDVILTGEGCIDSQTAYGKLVSGVALESRPLNVPVVAVCGKLNLNPEEVRSLGLLAADQLFRPDQPEGYSYTHASELITERTRELIKLI</sequence>
<evidence type="ECO:0000256" key="2">
    <source>
        <dbReference type="ARBA" id="ARBA00022679"/>
    </source>
</evidence>
<dbReference type="Pfam" id="PF02595">
    <property type="entry name" value="Gly_kinase"/>
    <property type="match status" value="1"/>
</dbReference>
<evidence type="ECO:0000256" key="4">
    <source>
        <dbReference type="PIRNR" id="PIRNR006078"/>
    </source>
</evidence>
<dbReference type="KEGG" id="aue:C5O00_10250"/>
<gene>
    <name evidence="5" type="ORF">C5O00_10250</name>
</gene>
<comment type="similarity">
    <text evidence="1 4">Belongs to the glycerate kinase type-1 family.</text>
</comment>
<evidence type="ECO:0000313" key="5">
    <source>
        <dbReference type="EMBL" id="AVI52401.1"/>
    </source>
</evidence>
<dbReference type="GO" id="GO:0031388">
    <property type="term" value="P:organic acid phosphorylation"/>
    <property type="evidence" value="ECO:0007669"/>
    <property type="project" value="UniProtKB-UniRule"/>
</dbReference>
<keyword evidence="2 4" id="KW-0808">Transferase</keyword>
<evidence type="ECO:0000256" key="1">
    <source>
        <dbReference type="ARBA" id="ARBA00006284"/>
    </source>
</evidence>
<dbReference type="OrthoDB" id="9774290at2"/>
<accession>A0A2S0I0F7</accession>
<dbReference type="GO" id="GO:0008887">
    <property type="term" value="F:glycerate kinase activity"/>
    <property type="evidence" value="ECO:0007669"/>
    <property type="project" value="UniProtKB-UniRule"/>
</dbReference>
<keyword evidence="6" id="KW-1185">Reference proteome</keyword>
<keyword evidence="3 4" id="KW-0418">Kinase</keyword>
<dbReference type="PIRSF" id="PIRSF006078">
    <property type="entry name" value="GlxK"/>
    <property type="match status" value="1"/>
</dbReference>
<evidence type="ECO:0000313" key="6">
    <source>
        <dbReference type="Proteomes" id="UP000238442"/>
    </source>
</evidence>
<evidence type="ECO:0000256" key="3">
    <source>
        <dbReference type="ARBA" id="ARBA00022777"/>
    </source>
</evidence>
<dbReference type="Proteomes" id="UP000238442">
    <property type="component" value="Chromosome"/>
</dbReference>